<dbReference type="SUPFAM" id="SSF48008">
    <property type="entry name" value="GntR ligand-binding domain-like"/>
    <property type="match status" value="1"/>
</dbReference>
<sequence length="226" mass="24643">MTAELGLGAQSLVELALERIRGDILRGAIAPGERLVEEQLTRRFGISRAPVREALRLLGQQGLVEHLPRRGVRVAELSATDMAELFGLRDALERYAVETALAAPPDPERLAVLERATERIERAATQDASLDRADAHREFHVALVALAGHRHLLRVYEPVIMQLQLYMAANMRREAEQRSPAEGAHRHRHLFEAVASGDAATVLAALAGHGAQTYLAPELSPGLDGA</sequence>
<dbReference type="SMART" id="SM00895">
    <property type="entry name" value="FCD"/>
    <property type="match status" value="1"/>
</dbReference>
<dbReference type="AlphaFoldDB" id="A0A1G7R323"/>
<dbReference type="InterPro" id="IPR008920">
    <property type="entry name" value="TF_FadR/GntR_C"/>
</dbReference>
<evidence type="ECO:0000256" key="3">
    <source>
        <dbReference type="ARBA" id="ARBA00023163"/>
    </source>
</evidence>
<dbReference type="Pfam" id="PF00392">
    <property type="entry name" value="GntR"/>
    <property type="match status" value="1"/>
</dbReference>
<dbReference type="GO" id="GO:0003677">
    <property type="term" value="F:DNA binding"/>
    <property type="evidence" value="ECO:0007669"/>
    <property type="project" value="UniProtKB-KW"/>
</dbReference>
<evidence type="ECO:0000259" key="4">
    <source>
        <dbReference type="PROSITE" id="PS50949"/>
    </source>
</evidence>
<dbReference type="STRING" id="366584.SAMN05216377_108246"/>
<evidence type="ECO:0000256" key="2">
    <source>
        <dbReference type="ARBA" id="ARBA00023125"/>
    </source>
</evidence>
<dbReference type="PRINTS" id="PR00035">
    <property type="entry name" value="HTHGNTR"/>
</dbReference>
<dbReference type="InterPro" id="IPR011711">
    <property type="entry name" value="GntR_C"/>
</dbReference>
<protein>
    <submittedName>
        <fullName evidence="5">DNA-binding transcriptional regulator, GntR family</fullName>
    </submittedName>
</protein>
<dbReference type="Gene3D" id="1.10.10.10">
    <property type="entry name" value="Winged helix-like DNA-binding domain superfamily/Winged helix DNA-binding domain"/>
    <property type="match status" value="1"/>
</dbReference>
<dbReference type="Gene3D" id="1.20.120.530">
    <property type="entry name" value="GntR ligand-binding domain-like"/>
    <property type="match status" value="1"/>
</dbReference>
<evidence type="ECO:0000313" key="5">
    <source>
        <dbReference type="EMBL" id="SDG04529.1"/>
    </source>
</evidence>
<evidence type="ECO:0000256" key="1">
    <source>
        <dbReference type="ARBA" id="ARBA00023015"/>
    </source>
</evidence>
<evidence type="ECO:0000313" key="6">
    <source>
        <dbReference type="Proteomes" id="UP000198967"/>
    </source>
</evidence>
<keyword evidence="3" id="KW-0804">Transcription</keyword>
<proteinExistence type="predicted"/>
<dbReference type="InterPro" id="IPR036388">
    <property type="entry name" value="WH-like_DNA-bd_sf"/>
</dbReference>
<feature type="domain" description="HTH gntR-type" evidence="4">
    <location>
        <begin position="10"/>
        <end position="77"/>
    </location>
</feature>
<keyword evidence="1" id="KW-0805">Transcription regulation</keyword>
<dbReference type="OrthoDB" id="5182935at2"/>
<keyword evidence="2 5" id="KW-0238">DNA-binding</keyword>
<dbReference type="InterPro" id="IPR036390">
    <property type="entry name" value="WH_DNA-bd_sf"/>
</dbReference>
<dbReference type="PANTHER" id="PTHR43537:SF5">
    <property type="entry name" value="UXU OPERON TRANSCRIPTIONAL REGULATOR"/>
    <property type="match status" value="1"/>
</dbReference>
<dbReference type="PANTHER" id="PTHR43537">
    <property type="entry name" value="TRANSCRIPTIONAL REGULATOR, GNTR FAMILY"/>
    <property type="match status" value="1"/>
</dbReference>
<dbReference type="PROSITE" id="PS50949">
    <property type="entry name" value="HTH_GNTR"/>
    <property type="match status" value="1"/>
</dbReference>
<dbReference type="EMBL" id="FNBE01000008">
    <property type="protein sequence ID" value="SDG04529.1"/>
    <property type="molecule type" value="Genomic_DNA"/>
</dbReference>
<name>A0A1G7R323_PSEOR</name>
<keyword evidence="6" id="KW-1185">Reference proteome</keyword>
<dbReference type="Proteomes" id="UP000198967">
    <property type="component" value="Unassembled WGS sequence"/>
</dbReference>
<dbReference type="Pfam" id="PF07729">
    <property type="entry name" value="FCD"/>
    <property type="match status" value="1"/>
</dbReference>
<gene>
    <name evidence="5" type="ORF">SAMN05216377_108246</name>
</gene>
<reference evidence="5 6" key="1">
    <citation type="submission" date="2016-10" db="EMBL/GenBank/DDBJ databases">
        <authorList>
            <person name="de Groot N.N."/>
        </authorList>
    </citation>
    <scope>NUCLEOTIDE SEQUENCE [LARGE SCALE GENOMIC DNA]</scope>
    <source>
        <strain evidence="5 6">CGMCC 4.3143</strain>
    </source>
</reference>
<dbReference type="GO" id="GO:0003700">
    <property type="term" value="F:DNA-binding transcription factor activity"/>
    <property type="evidence" value="ECO:0007669"/>
    <property type="project" value="InterPro"/>
</dbReference>
<dbReference type="SUPFAM" id="SSF46785">
    <property type="entry name" value="Winged helix' DNA-binding domain"/>
    <property type="match status" value="1"/>
</dbReference>
<dbReference type="InterPro" id="IPR000524">
    <property type="entry name" value="Tscrpt_reg_HTH_GntR"/>
</dbReference>
<organism evidence="5 6">
    <name type="scientific">Pseudonocardia oroxyli</name>
    <dbReference type="NCBI Taxonomy" id="366584"/>
    <lineage>
        <taxon>Bacteria</taxon>
        <taxon>Bacillati</taxon>
        <taxon>Actinomycetota</taxon>
        <taxon>Actinomycetes</taxon>
        <taxon>Pseudonocardiales</taxon>
        <taxon>Pseudonocardiaceae</taxon>
        <taxon>Pseudonocardia</taxon>
    </lineage>
</organism>
<accession>A0A1G7R323</accession>
<dbReference type="RefSeq" id="WP_093084174.1">
    <property type="nucleotide sequence ID" value="NZ_FNBE01000008.1"/>
</dbReference>
<dbReference type="SMART" id="SM00345">
    <property type="entry name" value="HTH_GNTR"/>
    <property type="match status" value="1"/>
</dbReference>
<dbReference type="CDD" id="cd07377">
    <property type="entry name" value="WHTH_GntR"/>
    <property type="match status" value="1"/>
</dbReference>